<reference evidence="2 3" key="1">
    <citation type="submission" date="2023-09" db="EMBL/GenBank/DDBJ databases">
        <authorList>
            <person name="Rey-Velasco X."/>
        </authorList>
    </citation>
    <scope>NUCLEOTIDE SEQUENCE [LARGE SCALE GENOMIC DNA]</scope>
    <source>
        <strain evidence="2 3">P117</strain>
    </source>
</reference>
<evidence type="ECO:0000313" key="2">
    <source>
        <dbReference type="EMBL" id="MDT0594718.1"/>
    </source>
</evidence>
<protein>
    <submittedName>
        <fullName evidence="2">DUF4381 domain-containing protein</fullName>
    </submittedName>
</protein>
<keyword evidence="1" id="KW-1133">Transmembrane helix</keyword>
<dbReference type="Proteomes" id="UP001253545">
    <property type="component" value="Unassembled WGS sequence"/>
</dbReference>
<keyword evidence="1" id="KW-0472">Membrane</keyword>
<keyword evidence="1" id="KW-0812">Transmembrane</keyword>
<dbReference type="EMBL" id="JAVRHX010000001">
    <property type="protein sequence ID" value="MDT0594718.1"/>
    <property type="molecule type" value="Genomic_DNA"/>
</dbReference>
<organism evidence="2 3">
    <name type="scientific">Glaciecola petra</name>
    <dbReference type="NCBI Taxonomy" id="3075602"/>
    <lineage>
        <taxon>Bacteria</taxon>
        <taxon>Pseudomonadati</taxon>
        <taxon>Pseudomonadota</taxon>
        <taxon>Gammaproteobacteria</taxon>
        <taxon>Alteromonadales</taxon>
        <taxon>Alteromonadaceae</taxon>
        <taxon>Glaciecola</taxon>
    </lineage>
</organism>
<dbReference type="Pfam" id="PF14316">
    <property type="entry name" value="DUF4381"/>
    <property type="match status" value="1"/>
</dbReference>
<sequence length="174" mass="19986">MNPLDQLADIQLPNDVSFWPLAWPYWVLIGLGLALCIYIAALCIKQRKWNKMKRQTLASLQQIDPSAPYFEHKLQVIVKNVCAHYFSEMAEIKNKTLHTAAWQAFLLNTYQGKRSEQLKQSLEQINASLYGMNTNGKKVANPDVKLCIIDWLNTSIKRNHILTYQVSEGEAEHV</sequence>
<comment type="caution">
    <text evidence="2">The sequence shown here is derived from an EMBL/GenBank/DDBJ whole genome shotgun (WGS) entry which is preliminary data.</text>
</comment>
<dbReference type="RefSeq" id="WP_311368178.1">
    <property type="nucleotide sequence ID" value="NZ_JAVRHX010000001.1"/>
</dbReference>
<evidence type="ECO:0000313" key="3">
    <source>
        <dbReference type="Proteomes" id="UP001253545"/>
    </source>
</evidence>
<name>A0ABU2ZQ26_9ALTE</name>
<proteinExistence type="predicted"/>
<gene>
    <name evidence="2" type="ORF">RM552_07700</name>
</gene>
<keyword evidence="3" id="KW-1185">Reference proteome</keyword>
<feature type="transmembrane region" description="Helical" evidence="1">
    <location>
        <begin position="23"/>
        <end position="44"/>
    </location>
</feature>
<accession>A0ABU2ZQ26</accession>
<evidence type="ECO:0000256" key="1">
    <source>
        <dbReference type="SAM" id="Phobius"/>
    </source>
</evidence>
<dbReference type="InterPro" id="IPR025489">
    <property type="entry name" value="DUF4381"/>
</dbReference>